<feature type="compositionally biased region" description="Polar residues" evidence="1">
    <location>
        <begin position="619"/>
        <end position="636"/>
    </location>
</feature>
<feature type="compositionally biased region" description="Basic residues" evidence="1">
    <location>
        <begin position="402"/>
        <end position="415"/>
    </location>
</feature>
<name>A0A9P4W7I6_CURKU</name>
<dbReference type="OrthoDB" id="3799451at2759"/>
<accession>A0A9P4W7I6</accession>
<feature type="region of interest" description="Disordered" evidence="1">
    <location>
        <begin position="375"/>
        <end position="440"/>
    </location>
</feature>
<feature type="compositionally biased region" description="Basic residues" evidence="1">
    <location>
        <begin position="380"/>
        <end position="390"/>
    </location>
</feature>
<feature type="compositionally biased region" description="Low complexity" evidence="1">
    <location>
        <begin position="97"/>
        <end position="112"/>
    </location>
</feature>
<feature type="region of interest" description="Disordered" evidence="1">
    <location>
        <begin position="580"/>
        <end position="643"/>
    </location>
</feature>
<feature type="region of interest" description="Disordered" evidence="1">
    <location>
        <begin position="1"/>
        <end position="221"/>
    </location>
</feature>
<gene>
    <name evidence="2" type="ORF">E8E13_005270</name>
</gene>
<feature type="region of interest" description="Disordered" evidence="1">
    <location>
        <begin position="536"/>
        <end position="568"/>
    </location>
</feature>
<evidence type="ECO:0000313" key="3">
    <source>
        <dbReference type="Proteomes" id="UP000801428"/>
    </source>
</evidence>
<dbReference type="EMBL" id="SWKU01000028">
    <property type="protein sequence ID" value="KAF2996289.1"/>
    <property type="molecule type" value="Genomic_DNA"/>
</dbReference>
<organism evidence="2 3">
    <name type="scientific">Curvularia kusanoi</name>
    <name type="common">Cochliobolus kusanoi</name>
    <dbReference type="NCBI Taxonomy" id="90978"/>
    <lineage>
        <taxon>Eukaryota</taxon>
        <taxon>Fungi</taxon>
        <taxon>Dikarya</taxon>
        <taxon>Ascomycota</taxon>
        <taxon>Pezizomycotina</taxon>
        <taxon>Dothideomycetes</taxon>
        <taxon>Pleosporomycetidae</taxon>
        <taxon>Pleosporales</taxon>
        <taxon>Pleosporineae</taxon>
        <taxon>Pleosporaceae</taxon>
        <taxon>Curvularia</taxon>
    </lineage>
</organism>
<feature type="compositionally biased region" description="Basic and acidic residues" evidence="1">
    <location>
        <begin position="189"/>
        <end position="203"/>
    </location>
</feature>
<keyword evidence="3" id="KW-1185">Reference proteome</keyword>
<evidence type="ECO:0000313" key="2">
    <source>
        <dbReference type="EMBL" id="KAF2996289.1"/>
    </source>
</evidence>
<feature type="compositionally biased region" description="Low complexity" evidence="1">
    <location>
        <begin position="580"/>
        <end position="591"/>
    </location>
</feature>
<proteinExistence type="predicted"/>
<feature type="compositionally biased region" description="Basic and acidic residues" evidence="1">
    <location>
        <begin position="116"/>
        <end position="130"/>
    </location>
</feature>
<protein>
    <submittedName>
        <fullName evidence="2">Uncharacterized protein</fullName>
    </submittedName>
</protein>
<dbReference type="AlphaFoldDB" id="A0A9P4W7I6"/>
<sequence length="643" mass="71851">MARRKHKARFSPAFRSHGSGQHASATPNEESAGASSAVGDRARRTRNIVTDQSVPATTGAQEAQVPPSVSTRPIRSRTVVHRPEVVSWSNASRMIDSSSAASSDQVAQQPSSEAGDDFRPVDSMSESREIVEEDGNVLSQTHGKDAGSPLDEEEELSSADEVEPTQTNKSSRRRAVPTVRKAGGGHRSRYAEKDDDKKIEQLRKARRPKPQPYRLSLPSISPRTNITGRILPMNLVDNDMSFPITPREREGYVQILVDAMRDIREAQDEISRTTDFRYMWLKPGLEGRYIFDETDMERVCRRLVAIAEGLHAYGLGTTEIYCPRKIEEIQHTPALSFRDRIEDLAALLRESKARCTDLMVGNTLETTVALAAKIRASHAQNRRNNKKRSARLMPPIPAAERKKNKPQSRGRKKKEEKKDDKKNDAEPMVDPNPPTVTDPFMNMGLAREQLLDDEHHSGLRQCEEDVSNLFEFPDQFQSVGQFPGVEQFPGIERQYGLQPVVNPASRLPAFGGLYNAPATTYNHPYLFDHELASRHGGTGTLGPVEPGVPVSNEGSFPQQRPSNVQTARDLEEEWQRNLQMQRNRQMQQAANTNPSLLSTRGRLDQSMAVDVSRGEQSDDSSMNSLLHGQATKSSTKGNRRRRP</sequence>
<feature type="compositionally biased region" description="Polar residues" evidence="1">
    <location>
        <begin position="18"/>
        <end position="29"/>
    </location>
</feature>
<dbReference type="Proteomes" id="UP000801428">
    <property type="component" value="Unassembled WGS sequence"/>
</dbReference>
<feature type="compositionally biased region" description="Acidic residues" evidence="1">
    <location>
        <begin position="150"/>
        <end position="163"/>
    </location>
</feature>
<evidence type="ECO:0000256" key="1">
    <source>
        <dbReference type="SAM" id="MobiDB-lite"/>
    </source>
</evidence>
<feature type="compositionally biased region" description="Polar residues" evidence="1">
    <location>
        <begin position="552"/>
        <end position="566"/>
    </location>
</feature>
<comment type="caution">
    <text evidence="2">The sequence shown here is derived from an EMBL/GenBank/DDBJ whole genome shotgun (WGS) entry which is preliminary data.</text>
</comment>
<reference evidence="2" key="1">
    <citation type="submission" date="2019-04" db="EMBL/GenBank/DDBJ databases">
        <title>Sequencing of skin fungus with MAO and IRED activity.</title>
        <authorList>
            <person name="Marsaioli A.J."/>
            <person name="Bonatto J.M.C."/>
            <person name="Reis Junior O."/>
        </authorList>
    </citation>
    <scope>NUCLEOTIDE SEQUENCE</scope>
    <source>
        <strain evidence="2">30M1</strain>
    </source>
</reference>
<feature type="compositionally biased region" description="Polar residues" evidence="1">
    <location>
        <begin position="47"/>
        <end position="73"/>
    </location>
</feature>
<feature type="compositionally biased region" description="Basic and acidic residues" evidence="1">
    <location>
        <begin position="416"/>
        <end position="425"/>
    </location>
</feature>
<feature type="compositionally biased region" description="Polar residues" evidence="1">
    <location>
        <begin position="87"/>
        <end position="96"/>
    </location>
</feature>